<evidence type="ECO:0000313" key="3">
    <source>
        <dbReference type="EMBL" id="QDR78907.1"/>
    </source>
</evidence>
<dbReference type="KEGG" id="sted:SPTER_01570"/>
<dbReference type="GO" id="GO:0051607">
    <property type="term" value="P:defense response to virus"/>
    <property type="evidence" value="ECO:0007669"/>
    <property type="project" value="UniProtKB-KW"/>
</dbReference>
<feature type="domain" description="CRISPR type III-associated protein" evidence="2">
    <location>
        <begin position="11"/>
        <end position="171"/>
    </location>
</feature>
<reference evidence="3 4" key="1">
    <citation type="submission" date="2019-02" db="EMBL/GenBank/DDBJ databases">
        <title>Closed genome of Sporomusa termitida DSM 4440.</title>
        <authorList>
            <person name="Poehlein A."/>
            <person name="Daniel R."/>
        </authorList>
    </citation>
    <scope>NUCLEOTIDE SEQUENCE [LARGE SCALE GENOMIC DNA]</scope>
    <source>
        <strain evidence="3 4">DSM 4440</strain>
    </source>
</reference>
<keyword evidence="4" id="KW-1185">Reference proteome</keyword>
<dbReference type="InterPro" id="IPR005537">
    <property type="entry name" value="RAMP_III_fam"/>
</dbReference>
<evidence type="ECO:0000256" key="1">
    <source>
        <dbReference type="ARBA" id="ARBA00023118"/>
    </source>
</evidence>
<accession>A0A517DNN7</accession>
<dbReference type="CDD" id="cd09726">
    <property type="entry name" value="RAMP_I_III"/>
    <property type="match status" value="1"/>
</dbReference>
<gene>
    <name evidence="3" type="ORF">SPTER_01570</name>
</gene>
<keyword evidence="1" id="KW-0051">Antiviral defense</keyword>
<name>A0A517DNN7_9FIRM</name>
<dbReference type="Pfam" id="PF03787">
    <property type="entry name" value="RAMPs"/>
    <property type="match status" value="1"/>
</dbReference>
<organism evidence="3 4">
    <name type="scientific">Sporomusa termitida</name>
    <dbReference type="NCBI Taxonomy" id="2377"/>
    <lineage>
        <taxon>Bacteria</taxon>
        <taxon>Bacillati</taxon>
        <taxon>Bacillota</taxon>
        <taxon>Negativicutes</taxon>
        <taxon>Selenomonadales</taxon>
        <taxon>Sporomusaceae</taxon>
        <taxon>Sporomusa</taxon>
    </lineage>
</organism>
<dbReference type="Proteomes" id="UP000320776">
    <property type="component" value="Chromosome"/>
</dbReference>
<dbReference type="RefSeq" id="WP_170233084.1">
    <property type="nucleotide sequence ID" value="NZ_CP036259.1"/>
</dbReference>
<protein>
    <recommendedName>
        <fullName evidence="2">CRISPR type III-associated protein domain-containing protein</fullName>
    </recommendedName>
</protein>
<sequence length="213" mass="23130">MKKRDRANGGRTAGAEYYIPAASLKGVLRHEVRRLLGRMAHAAPAMAADQLPGKIEKHLADLFGSTDSTGKLTVHDIVVTGTPVTVARDSSQTDQPVYTKIDRLTGGSYVSALKRQQEIQGTAVISLELAVKPAADGYFHYIFPLVYVLRRLGAELVPLGGRTVAGLGQFKAPTVNIDCGGETWNIETGPDLSAGNRRQLEVWWEAFAGWCRQ</sequence>
<evidence type="ECO:0000313" key="4">
    <source>
        <dbReference type="Proteomes" id="UP000320776"/>
    </source>
</evidence>
<evidence type="ECO:0000259" key="2">
    <source>
        <dbReference type="Pfam" id="PF03787"/>
    </source>
</evidence>
<dbReference type="EMBL" id="CP036259">
    <property type="protein sequence ID" value="QDR78907.1"/>
    <property type="molecule type" value="Genomic_DNA"/>
</dbReference>
<dbReference type="AlphaFoldDB" id="A0A517DNN7"/>
<proteinExistence type="predicted"/>